<dbReference type="AlphaFoldDB" id="A0A5M8Q9R5"/>
<dbReference type="OrthoDB" id="852327at2"/>
<dbReference type="InterPro" id="IPR012489">
    <property type="entry name" value="NucleaseA_inhib-like"/>
</dbReference>
<evidence type="ECO:0000313" key="1">
    <source>
        <dbReference type="EMBL" id="KAA6431873.1"/>
    </source>
</evidence>
<reference evidence="1 2" key="2">
    <citation type="submission" date="2019-09" db="EMBL/GenBank/DDBJ databases">
        <title>A bacterium isolated from glacier soil.</title>
        <authorList>
            <person name="Liu Q."/>
        </authorList>
    </citation>
    <scope>NUCLEOTIDE SEQUENCE [LARGE SCALE GENOMIC DNA]</scope>
    <source>
        <strain evidence="1 2">MDT1-10-3</strain>
    </source>
</reference>
<dbReference type="InterPro" id="IPR036587">
    <property type="entry name" value="NucleaseA_inhib-like_sf"/>
</dbReference>
<sequence length="142" mass="15739">MSPMDTSSADKEQVMRNLSELTQGLYFMSESDYPLEPFTVTAVKEDELSPDELRGFAGKPADANVEVVELTYFLRNMTKVPPEADPARIETTLRFQALQDFMVKSLSDVKVYRVGKVEVTALALGSTSSGEFAGFRTVLIET</sequence>
<proteinExistence type="predicted"/>
<evidence type="ECO:0000313" key="2">
    <source>
        <dbReference type="Proteomes" id="UP000323866"/>
    </source>
</evidence>
<protein>
    <submittedName>
        <fullName evidence="1">Sugar-non-specific nuclease inhibitor NuiA-like protein</fullName>
    </submittedName>
</protein>
<dbReference type="EMBL" id="VKKZ01000023">
    <property type="protein sequence ID" value="KAA6431873.1"/>
    <property type="molecule type" value="Genomic_DNA"/>
</dbReference>
<gene>
    <name evidence="1" type="ORF">FOE74_17345</name>
</gene>
<dbReference type="Pfam" id="PF07924">
    <property type="entry name" value="NuiA"/>
    <property type="match status" value="1"/>
</dbReference>
<accession>A0A5M8Q9R5</accession>
<dbReference type="Proteomes" id="UP000323866">
    <property type="component" value="Unassembled WGS sequence"/>
</dbReference>
<name>A0A5M8Q9R5_9BACT</name>
<organism evidence="1 2">
    <name type="scientific">Rufibacter glacialis</name>
    <dbReference type="NCBI Taxonomy" id="1259555"/>
    <lineage>
        <taxon>Bacteria</taxon>
        <taxon>Pseudomonadati</taxon>
        <taxon>Bacteroidota</taxon>
        <taxon>Cytophagia</taxon>
        <taxon>Cytophagales</taxon>
        <taxon>Hymenobacteraceae</taxon>
        <taxon>Rufibacter</taxon>
    </lineage>
</organism>
<reference evidence="1 2" key="1">
    <citation type="submission" date="2019-07" db="EMBL/GenBank/DDBJ databases">
        <authorList>
            <person name="Qu J.-H."/>
        </authorList>
    </citation>
    <scope>NUCLEOTIDE SEQUENCE [LARGE SCALE GENOMIC DNA]</scope>
    <source>
        <strain evidence="1 2">MDT1-10-3</strain>
    </source>
</reference>
<dbReference type="SUPFAM" id="SSF82602">
    <property type="entry name" value="Nuclease A inhibitor (NuiA)"/>
    <property type="match status" value="1"/>
</dbReference>
<dbReference type="Gene3D" id="3.40.1460.10">
    <property type="entry name" value="Nuclease A inhibitor-like"/>
    <property type="match status" value="1"/>
</dbReference>
<comment type="caution">
    <text evidence="1">The sequence shown here is derived from an EMBL/GenBank/DDBJ whole genome shotgun (WGS) entry which is preliminary data.</text>
</comment>